<dbReference type="SUPFAM" id="SSF47345">
    <property type="entry name" value="Colicin E immunity proteins"/>
    <property type="match status" value="1"/>
</dbReference>
<keyword evidence="4" id="KW-1185">Reference proteome</keyword>
<organism evidence="3 4">
    <name type="scientific">Pseudomonas asplenii</name>
    <dbReference type="NCBI Taxonomy" id="53407"/>
    <lineage>
        <taxon>Bacteria</taxon>
        <taxon>Pseudomonadati</taxon>
        <taxon>Pseudomonadota</taxon>
        <taxon>Gammaproteobacteria</taxon>
        <taxon>Pseudomonadales</taxon>
        <taxon>Pseudomonadaceae</taxon>
        <taxon>Pseudomonas</taxon>
    </lineage>
</organism>
<dbReference type="CDD" id="cd16363">
    <property type="entry name" value="Col_Im_like"/>
    <property type="match status" value="1"/>
</dbReference>
<reference evidence="4" key="1">
    <citation type="submission" date="2016-10" db="EMBL/GenBank/DDBJ databases">
        <authorList>
            <person name="Varghese N."/>
            <person name="Submissions S."/>
        </authorList>
    </citation>
    <scope>NUCLEOTIDE SEQUENCE [LARGE SCALE GENOMIC DNA]</scope>
    <source>
        <strain evidence="4">ATCC 23835</strain>
    </source>
</reference>
<proteinExistence type="inferred from homology"/>
<dbReference type="InterPro" id="IPR000290">
    <property type="entry name" value="Colicin_pyocin"/>
</dbReference>
<dbReference type="Pfam" id="PF01320">
    <property type="entry name" value="Colicin_Pyocin"/>
    <property type="match status" value="1"/>
</dbReference>
<dbReference type="GO" id="GO:0030153">
    <property type="term" value="P:bacteriocin immunity"/>
    <property type="evidence" value="ECO:0007669"/>
    <property type="project" value="UniProtKB-KW"/>
</dbReference>
<evidence type="ECO:0000256" key="1">
    <source>
        <dbReference type="ARBA" id="ARBA00009346"/>
    </source>
</evidence>
<gene>
    <name evidence="3" type="ORF">SAMN05216598_5553</name>
</gene>
<protein>
    <submittedName>
        <fullName evidence="3">Colicin immunity protein / pyocin immunity protein</fullName>
    </submittedName>
</protein>
<dbReference type="PRINTS" id="PR01299">
    <property type="entry name" value="PYOCIN"/>
</dbReference>
<sequence>MGLKIQLADYTEQEFKALIQAIEDAKTEEERGELVDHFNKIVPHPAGSDLLFYPEAGEDDSADGVARTVSDYCRANGLPGFKN</sequence>
<dbReference type="Gene3D" id="1.10.1200.20">
    <property type="entry name" value="Colicin E immunity protein"/>
    <property type="match status" value="1"/>
</dbReference>
<comment type="similarity">
    <text evidence="1">Belongs to the colicins ColE2/ColE8/ColE9 and pyocins S1/S2 family.</text>
</comment>
<dbReference type="EMBL" id="LT629777">
    <property type="protein sequence ID" value="SDT41117.1"/>
    <property type="molecule type" value="Genomic_DNA"/>
</dbReference>
<evidence type="ECO:0000256" key="2">
    <source>
        <dbReference type="ARBA" id="ARBA00023025"/>
    </source>
</evidence>
<dbReference type="Proteomes" id="UP000199524">
    <property type="component" value="Chromosome I"/>
</dbReference>
<dbReference type="InterPro" id="IPR035900">
    <property type="entry name" value="Colicin_E_sf"/>
</dbReference>
<evidence type="ECO:0000313" key="3">
    <source>
        <dbReference type="EMBL" id="SDT41117.1"/>
    </source>
</evidence>
<name>A0A1H2A5G3_9PSED</name>
<dbReference type="GO" id="GO:0015643">
    <property type="term" value="F:toxic substance binding"/>
    <property type="evidence" value="ECO:0007669"/>
    <property type="project" value="InterPro"/>
</dbReference>
<accession>A0A1H2A5G3</accession>
<evidence type="ECO:0000313" key="4">
    <source>
        <dbReference type="Proteomes" id="UP000199524"/>
    </source>
</evidence>
<dbReference type="AlphaFoldDB" id="A0A1H2A5G3"/>
<keyword evidence="2" id="KW-0079">Bacteriocin immunity</keyword>
<dbReference type="GeneID" id="300210393"/>
<dbReference type="RefSeq" id="WP_090210580.1">
    <property type="nucleotide sequence ID" value="NZ_LT629777.1"/>
</dbReference>